<dbReference type="OrthoDB" id="5147675at2"/>
<sequence>MIVQEPGVTRLLASPAFRRSQLAAAAIAEDPRALQKLLHQVETHAFGVGRLKDTSSGVDVDIACAVVEAHIEELLEGAGSGPADRSCDEDAHHRLVVAALHYLVMDDDVIPDAGPLGHLDDVAILRWVTGVARANLSVR</sequence>
<protein>
    <submittedName>
        <fullName evidence="6">DUF1232 domain-containing protein</fullName>
    </submittedName>
</protein>
<keyword evidence="4" id="KW-0472">Membrane</keyword>
<evidence type="ECO:0000313" key="7">
    <source>
        <dbReference type="Proteomes" id="UP000320244"/>
    </source>
</evidence>
<dbReference type="EMBL" id="VCQV01000004">
    <property type="protein sequence ID" value="TWP37898.1"/>
    <property type="molecule type" value="Genomic_DNA"/>
</dbReference>
<dbReference type="GO" id="GO:0012505">
    <property type="term" value="C:endomembrane system"/>
    <property type="evidence" value="ECO:0007669"/>
    <property type="project" value="UniProtKB-SubCell"/>
</dbReference>
<evidence type="ECO:0000256" key="3">
    <source>
        <dbReference type="ARBA" id="ARBA00022989"/>
    </source>
</evidence>
<evidence type="ECO:0000256" key="4">
    <source>
        <dbReference type="ARBA" id="ARBA00023136"/>
    </source>
</evidence>
<reference evidence="6 7" key="1">
    <citation type="submission" date="2019-05" db="EMBL/GenBank/DDBJ databases">
        <authorList>
            <person name="Lee S.D."/>
        </authorList>
    </citation>
    <scope>NUCLEOTIDE SEQUENCE [LARGE SCALE GENOMIC DNA]</scope>
    <source>
        <strain evidence="6 7">C5-26</strain>
    </source>
</reference>
<dbReference type="InterPro" id="IPR010652">
    <property type="entry name" value="DUF1232"/>
</dbReference>
<gene>
    <name evidence="6" type="ORF">FGL98_04075</name>
</gene>
<dbReference type="Proteomes" id="UP000320244">
    <property type="component" value="Unassembled WGS sequence"/>
</dbReference>
<proteinExistence type="predicted"/>
<dbReference type="RefSeq" id="WP_146315468.1">
    <property type="nucleotide sequence ID" value="NZ_VCQV01000004.1"/>
</dbReference>
<comment type="subcellular location">
    <subcellularLocation>
        <location evidence="1">Endomembrane system</location>
        <topology evidence="1">Multi-pass membrane protein</topology>
    </subcellularLocation>
</comment>
<comment type="caution">
    <text evidence="6">The sequence shown here is derived from an EMBL/GenBank/DDBJ whole genome shotgun (WGS) entry which is preliminary data.</text>
</comment>
<keyword evidence="7" id="KW-1185">Reference proteome</keyword>
<reference evidence="6 7" key="2">
    <citation type="submission" date="2019-08" db="EMBL/GenBank/DDBJ databases">
        <title>Jejuicoccus antrihumi gen. nov., sp. nov., a new member of the family Dermacoccaceae isolated from a cave.</title>
        <authorList>
            <person name="Schumann P."/>
            <person name="Kim I.S."/>
        </authorList>
    </citation>
    <scope>NUCLEOTIDE SEQUENCE [LARGE SCALE GENOMIC DNA]</scope>
    <source>
        <strain evidence="6 7">C5-26</strain>
    </source>
</reference>
<feature type="domain" description="DUF1232" evidence="5">
    <location>
        <begin position="95"/>
        <end position="125"/>
    </location>
</feature>
<keyword evidence="2" id="KW-0812">Transmembrane</keyword>
<accession>A0A563E5Q7</accession>
<dbReference type="Pfam" id="PF06803">
    <property type="entry name" value="DUF1232"/>
    <property type="match status" value="1"/>
</dbReference>
<keyword evidence="3" id="KW-1133">Transmembrane helix</keyword>
<evidence type="ECO:0000256" key="1">
    <source>
        <dbReference type="ARBA" id="ARBA00004127"/>
    </source>
</evidence>
<evidence type="ECO:0000313" key="6">
    <source>
        <dbReference type="EMBL" id="TWP37898.1"/>
    </source>
</evidence>
<name>A0A563E5Q7_9MICO</name>
<evidence type="ECO:0000256" key="2">
    <source>
        <dbReference type="ARBA" id="ARBA00022692"/>
    </source>
</evidence>
<organism evidence="6 7">
    <name type="scientific">Leekyejoonella antrihumi</name>
    <dbReference type="NCBI Taxonomy" id="1660198"/>
    <lineage>
        <taxon>Bacteria</taxon>
        <taxon>Bacillati</taxon>
        <taxon>Actinomycetota</taxon>
        <taxon>Actinomycetes</taxon>
        <taxon>Micrococcales</taxon>
        <taxon>Dermacoccaceae</taxon>
        <taxon>Leekyejoonella</taxon>
    </lineage>
</organism>
<dbReference type="AlphaFoldDB" id="A0A563E5Q7"/>
<evidence type="ECO:0000259" key="5">
    <source>
        <dbReference type="Pfam" id="PF06803"/>
    </source>
</evidence>